<accession>A0ACC0V189</accession>
<dbReference type="EMBL" id="CM047944">
    <property type="protein sequence ID" value="KAI9899240.1"/>
    <property type="molecule type" value="Genomic_DNA"/>
</dbReference>
<evidence type="ECO:0000313" key="2">
    <source>
        <dbReference type="Proteomes" id="UP001163324"/>
    </source>
</evidence>
<organism evidence="1 2">
    <name type="scientific">Trichothecium roseum</name>
    <dbReference type="NCBI Taxonomy" id="47278"/>
    <lineage>
        <taxon>Eukaryota</taxon>
        <taxon>Fungi</taxon>
        <taxon>Dikarya</taxon>
        <taxon>Ascomycota</taxon>
        <taxon>Pezizomycotina</taxon>
        <taxon>Sordariomycetes</taxon>
        <taxon>Hypocreomycetidae</taxon>
        <taxon>Hypocreales</taxon>
        <taxon>Hypocreales incertae sedis</taxon>
        <taxon>Trichothecium</taxon>
    </lineage>
</organism>
<sequence length="723" mass="80092">MALEAPLRSSTGTLHFPFGNRADMAASPEHEGFQSQGRVVSSPPLATSSSSLRPDVGSRVSSNFHLMSPSDMVGPSPVTSNGTETTEIDDEVSDDIGGDYAVSEPDADPTRSEPLLLTTTLPENIRQSSAEESTSVIHAPESFAKWKSGDISPRQSPPTTRVTPRSSPKTSPKNDQASFTSPPSFTRNTHETPSRPPISTDVKPVRYSIDSATPRAQDLDEMLSDASRLRSSSTSSLEKIDEQTEAESDADEDEEDYASHLSSRKAEHDEEISTLRSALQECWNLCNTLAGLSSMHRTRVFHSSGTPDAHEKAWQTCWKLCQKLYTNLEERPGSVNVRENLDLCRDFCQALFDVRQRKDETADSVLRVSFELNNHLYSTQDSRSLPEPFKERTLDFYITLCHRLMKQRSELAEETDQLLRSCWGVAEMLFSLRQNRRTPQAPEVELLSSAVQACWDLMDIFRDGWTQARPDRSTPRPSQASFSPYQPSDSGRAESRTSNRSSYSKRESTRSSSRQEQRPQKPPPVPETPVTEFEDTPVSPESRSPQMPNIMVLGTTSDHGRGGRWSSSASQLSSYSHSSNRTSSTATTTAATEDPNIGRAKTLVLRAAMTLGFNRDTVTDDKKGAATLQKFVQALPSGSFGSLPGHAVLLKQYKNSVLTDAIIPRHHALPPRGKQVTAVDMAKSIGVITQSSSRYAYLRELFKFVFQFSMDDVEMKRGASIYV</sequence>
<evidence type="ECO:0000313" key="1">
    <source>
        <dbReference type="EMBL" id="KAI9899240.1"/>
    </source>
</evidence>
<proteinExistence type="predicted"/>
<keyword evidence="2" id="KW-1185">Reference proteome</keyword>
<gene>
    <name evidence="1" type="ORF">N3K66_005701</name>
</gene>
<comment type="caution">
    <text evidence="1">The sequence shown here is derived from an EMBL/GenBank/DDBJ whole genome shotgun (WGS) entry which is preliminary data.</text>
</comment>
<name>A0ACC0V189_9HYPO</name>
<protein>
    <submittedName>
        <fullName evidence="1">Uncharacterized protein</fullName>
    </submittedName>
</protein>
<reference evidence="1" key="1">
    <citation type="submission" date="2022-10" db="EMBL/GenBank/DDBJ databases">
        <title>Complete Genome of Trichothecium roseum strain YXFP-22015, a Plant Pathogen Isolated from Citrus.</title>
        <authorList>
            <person name="Wang Y."/>
            <person name="Zhu L."/>
        </authorList>
    </citation>
    <scope>NUCLEOTIDE SEQUENCE</scope>
    <source>
        <strain evidence="1">YXFP-22015</strain>
    </source>
</reference>
<dbReference type="Proteomes" id="UP001163324">
    <property type="component" value="Chromosome 5"/>
</dbReference>